<dbReference type="KEGG" id="kbi:30205676"/>
<accession>A0A1B9GFD7</accession>
<evidence type="ECO:0000313" key="4">
    <source>
        <dbReference type="Proteomes" id="UP000092730"/>
    </source>
</evidence>
<feature type="compositionally biased region" description="Acidic residues" evidence="1">
    <location>
        <begin position="469"/>
        <end position="480"/>
    </location>
</feature>
<dbReference type="VEuPathDB" id="FungiDB:I302_01277"/>
<protein>
    <submittedName>
        <fullName evidence="2">Uncharacterized protein</fullName>
    </submittedName>
</protein>
<dbReference type="RefSeq" id="XP_019050834.1">
    <property type="nucleotide sequence ID" value="XM_019187956.1"/>
</dbReference>
<evidence type="ECO:0000313" key="2">
    <source>
        <dbReference type="EMBL" id="OCF29764.1"/>
    </source>
</evidence>
<feature type="region of interest" description="Disordered" evidence="1">
    <location>
        <begin position="331"/>
        <end position="368"/>
    </location>
</feature>
<organism evidence="2">
    <name type="scientific">Kwoniella bestiolae CBS 10118</name>
    <dbReference type="NCBI Taxonomy" id="1296100"/>
    <lineage>
        <taxon>Eukaryota</taxon>
        <taxon>Fungi</taxon>
        <taxon>Dikarya</taxon>
        <taxon>Basidiomycota</taxon>
        <taxon>Agaricomycotina</taxon>
        <taxon>Tremellomycetes</taxon>
        <taxon>Tremellales</taxon>
        <taxon>Cryptococcaceae</taxon>
        <taxon>Kwoniella</taxon>
    </lineage>
</organism>
<feature type="region of interest" description="Disordered" evidence="1">
    <location>
        <begin position="120"/>
        <end position="159"/>
    </location>
</feature>
<keyword evidence="4" id="KW-1185">Reference proteome</keyword>
<reference evidence="2" key="1">
    <citation type="submission" date="2013-07" db="EMBL/GenBank/DDBJ databases">
        <title>The Genome Sequence of Cryptococcus bestiolae CBS10118.</title>
        <authorList>
            <consortium name="The Broad Institute Genome Sequencing Platform"/>
            <person name="Cuomo C."/>
            <person name="Litvintseva A."/>
            <person name="Chen Y."/>
            <person name="Heitman J."/>
            <person name="Sun S."/>
            <person name="Springer D."/>
            <person name="Dromer F."/>
            <person name="Young S.K."/>
            <person name="Zeng Q."/>
            <person name="Gargeya S."/>
            <person name="Fitzgerald M."/>
            <person name="Abouelleil A."/>
            <person name="Alvarado L."/>
            <person name="Berlin A.M."/>
            <person name="Chapman S.B."/>
            <person name="Dewar J."/>
            <person name="Goldberg J."/>
            <person name="Griggs A."/>
            <person name="Gujja S."/>
            <person name="Hansen M."/>
            <person name="Howarth C."/>
            <person name="Imamovic A."/>
            <person name="Larimer J."/>
            <person name="McCowan C."/>
            <person name="Murphy C."/>
            <person name="Pearson M."/>
            <person name="Priest M."/>
            <person name="Roberts A."/>
            <person name="Saif S."/>
            <person name="Shea T."/>
            <person name="Sykes S."/>
            <person name="Wortman J."/>
            <person name="Nusbaum C."/>
            <person name="Birren B."/>
        </authorList>
    </citation>
    <scope>NUCLEOTIDE SEQUENCE [LARGE SCALE GENOMIC DNA]</scope>
    <source>
        <strain evidence="2">CBS 10118</strain>
    </source>
</reference>
<feature type="region of interest" description="Disordered" evidence="1">
    <location>
        <begin position="297"/>
        <end position="319"/>
    </location>
</feature>
<reference evidence="3" key="4">
    <citation type="submission" date="2024-02" db="EMBL/GenBank/DDBJ databases">
        <title>Comparative genomics of Cryptococcus and Kwoniella reveals pathogenesis evolution and contrasting modes of karyotype evolution via chromosome fusion or intercentromeric recombination.</title>
        <authorList>
            <person name="Coelho M.A."/>
            <person name="David-Palma M."/>
            <person name="Shea T."/>
            <person name="Bowers K."/>
            <person name="McGinley-Smith S."/>
            <person name="Mohammad A.W."/>
            <person name="Gnirke A."/>
            <person name="Yurkov A.M."/>
            <person name="Nowrousian M."/>
            <person name="Sun S."/>
            <person name="Cuomo C.A."/>
            <person name="Heitman J."/>
        </authorList>
    </citation>
    <scope>NUCLEOTIDE SEQUENCE</scope>
    <source>
        <strain evidence="3">CBS 10118</strain>
    </source>
</reference>
<feature type="compositionally biased region" description="Acidic residues" evidence="1">
    <location>
        <begin position="448"/>
        <end position="459"/>
    </location>
</feature>
<reference evidence="2" key="3">
    <citation type="submission" date="2014-01" db="EMBL/GenBank/DDBJ databases">
        <title>Evolution of pathogenesis and genome organization in the Tremellales.</title>
        <authorList>
            <person name="Cuomo C."/>
            <person name="Litvintseva A."/>
            <person name="Heitman J."/>
            <person name="Chen Y."/>
            <person name="Sun S."/>
            <person name="Springer D."/>
            <person name="Dromer F."/>
            <person name="Young S."/>
            <person name="Zeng Q."/>
            <person name="Chapman S."/>
            <person name="Gujja S."/>
            <person name="Saif S."/>
            <person name="Birren B."/>
        </authorList>
    </citation>
    <scope>NUCLEOTIDE SEQUENCE</scope>
    <source>
        <strain evidence="2">CBS 10118</strain>
    </source>
</reference>
<dbReference type="GeneID" id="30205676"/>
<dbReference type="AlphaFoldDB" id="A0A1B9GFD7"/>
<feature type="compositionally biased region" description="Acidic residues" evidence="1">
    <location>
        <begin position="129"/>
        <end position="140"/>
    </location>
</feature>
<reference evidence="3" key="2">
    <citation type="submission" date="2013-07" db="EMBL/GenBank/DDBJ databases">
        <authorList>
            <consortium name="The Broad Institute Genome Sequencing Platform"/>
            <person name="Cuomo C."/>
            <person name="Litvintseva A."/>
            <person name="Chen Y."/>
            <person name="Heitman J."/>
            <person name="Sun S."/>
            <person name="Springer D."/>
            <person name="Dromer F."/>
            <person name="Young S.K."/>
            <person name="Zeng Q."/>
            <person name="Gargeya S."/>
            <person name="Fitzgerald M."/>
            <person name="Abouelleil A."/>
            <person name="Alvarado L."/>
            <person name="Berlin A.M."/>
            <person name="Chapman S.B."/>
            <person name="Dewar J."/>
            <person name="Goldberg J."/>
            <person name="Griggs A."/>
            <person name="Gujja S."/>
            <person name="Hansen M."/>
            <person name="Howarth C."/>
            <person name="Imamovic A."/>
            <person name="Larimer J."/>
            <person name="McCowan C."/>
            <person name="Murphy C."/>
            <person name="Pearson M."/>
            <person name="Priest M."/>
            <person name="Roberts A."/>
            <person name="Saif S."/>
            <person name="Shea T."/>
            <person name="Sykes S."/>
            <person name="Wortman J."/>
            <person name="Nusbaum C."/>
            <person name="Birren B."/>
        </authorList>
    </citation>
    <scope>NUCLEOTIDE SEQUENCE</scope>
    <source>
        <strain evidence="3">CBS 10118</strain>
    </source>
</reference>
<dbReference type="EMBL" id="CP144541">
    <property type="protein sequence ID" value="WVW80604.1"/>
    <property type="molecule type" value="Genomic_DNA"/>
</dbReference>
<feature type="region of interest" description="Disordered" evidence="1">
    <location>
        <begin position="447"/>
        <end position="494"/>
    </location>
</feature>
<dbReference type="Proteomes" id="UP000092730">
    <property type="component" value="Chromosome 1"/>
</dbReference>
<name>A0A1B9GFD7_9TREE</name>
<dbReference type="OrthoDB" id="2601820at2759"/>
<gene>
    <name evidence="2" type="ORF">I302_01277</name>
    <name evidence="3" type="ORF">I302_102590</name>
</gene>
<sequence>MPGGSTAQPFSEEIWSLIFSFCAEQGEEGCHVPQPTLTSAIRVNKALLLAATPYLYRDPVVYDIASFFLGADRPVPSFPTTQVPNPDQIEIPSDLEYLNVGHTKLPQLRHVRRLTIIPYPRQPDIPEANADEDGHGDDESEGKSESESENSASLKPRRKRRSTMEKILYQDAFFETALKTLLNAGDDNNEVVTPRLEKLTIGSCIYPDSLSEEEIVEAFSENLLKIRDVLLHKLGPKYWCEYNLKGGLKSQALDCILDRYLPKVVTQHKELGYTERFTVCYGTTNRIMVRLYVDANPEDDPRKKDEDSNQALKGPGDLTPRTRAKIIAAINGIPMPGEDEAEDGGSGQGESSNSGQPPTIPGISFTNPQGELDPYFTSSFWTDPLGLKKHDAVEIIMKSLYSSYPRWLRPPSSIKTRVDNNTKIEIYGLEKVLRGWHPSDEGLRDYDDLFEDSDTDTESESGRGSDFWSDSETESEDQDGLEGSRANESERSITNQLTEEEMLREDIKGLARAKHVEKRKKRALEKIEDLVQDQINGRFNERFWTKDCAPSVKLFLAQDTPACESCGQGEKDKWVWNPLDEMYK</sequence>
<dbReference type="EMBL" id="KI894018">
    <property type="protein sequence ID" value="OCF29764.1"/>
    <property type="molecule type" value="Genomic_DNA"/>
</dbReference>
<evidence type="ECO:0000256" key="1">
    <source>
        <dbReference type="SAM" id="MobiDB-lite"/>
    </source>
</evidence>
<evidence type="ECO:0000313" key="3">
    <source>
        <dbReference type="EMBL" id="WVW80604.1"/>
    </source>
</evidence>
<proteinExistence type="predicted"/>